<comment type="caution">
    <text evidence="10">The sequence shown here is derived from an EMBL/GenBank/DDBJ whole genome shotgun (WGS) entry which is preliminary data.</text>
</comment>
<dbReference type="GO" id="GO:0005524">
    <property type="term" value="F:ATP binding"/>
    <property type="evidence" value="ECO:0007669"/>
    <property type="project" value="UniProtKB-KW"/>
</dbReference>
<dbReference type="Pfam" id="PF07536">
    <property type="entry name" value="HWE_HK"/>
    <property type="match status" value="1"/>
</dbReference>
<dbReference type="SMART" id="SM00911">
    <property type="entry name" value="HWE_HK"/>
    <property type="match status" value="1"/>
</dbReference>
<proteinExistence type="predicted"/>
<evidence type="ECO:0000256" key="6">
    <source>
        <dbReference type="ARBA" id="ARBA00022741"/>
    </source>
</evidence>
<evidence type="ECO:0000256" key="4">
    <source>
        <dbReference type="ARBA" id="ARBA00022679"/>
    </source>
</evidence>
<dbReference type="InterPro" id="IPR035965">
    <property type="entry name" value="PAS-like_dom_sf"/>
</dbReference>
<evidence type="ECO:0000256" key="5">
    <source>
        <dbReference type="ARBA" id="ARBA00022737"/>
    </source>
</evidence>
<keyword evidence="8" id="KW-0067">ATP-binding</keyword>
<keyword evidence="6" id="KW-0547">Nucleotide-binding</keyword>
<name>A0A212AFW5_9RHOB</name>
<dbReference type="SUPFAM" id="SSF55874">
    <property type="entry name" value="ATPase domain of HSP90 chaperone/DNA topoisomerase II/histidine kinase"/>
    <property type="match status" value="1"/>
</dbReference>
<dbReference type="PANTHER" id="PTHR41523">
    <property type="entry name" value="TWO-COMPONENT SYSTEM SENSOR PROTEIN"/>
    <property type="match status" value="1"/>
</dbReference>
<accession>A0A212AFW5</accession>
<evidence type="ECO:0000256" key="2">
    <source>
        <dbReference type="ARBA" id="ARBA00012438"/>
    </source>
</evidence>
<evidence type="ECO:0000256" key="3">
    <source>
        <dbReference type="ARBA" id="ARBA00022553"/>
    </source>
</evidence>
<dbReference type="Gene3D" id="3.30.450.20">
    <property type="entry name" value="PAS domain"/>
    <property type="match status" value="2"/>
</dbReference>
<dbReference type="AlphaFoldDB" id="A0A212AFW5"/>
<keyword evidence="7" id="KW-0418">Kinase</keyword>
<evidence type="ECO:0000256" key="1">
    <source>
        <dbReference type="ARBA" id="ARBA00000085"/>
    </source>
</evidence>
<evidence type="ECO:0000259" key="9">
    <source>
        <dbReference type="PROSITE" id="PS50113"/>
    </source>
</evidence>
<dbReference type="Gene3D" id="3.30.565.10">
    <property type="entry name" value="Histidine kinase-like ATPase, C-terminal domain"/>
    <property type="match status" value="1"/>
</dbReference>
<comment type="catalytic activity">
    <reaction evidence="1">
        <text>ATP + protein L-histidine = ADP + protein N-phospho-L-histidine.</text>
        <dbReference type="EC" id="2.7.13.3"/>
    </reaction>
</comment>
<evidence type="ECO:0000256" key="7">
    <source>
        <dbReference type="ARBA" id="ARBA00022777"/>
    </source>
</evidence>
<keyword evidence="11" id="KW-1185">Reference proteome</keyword>
<evidence type="ECO:0000313" key="10">
    <source>
        <dbReference type="EMBL" id="OWJ80398.1"/>
    </source>
</evidence>
<dbReference type="SUPFAM" id="SSF55781">
    <property type="entry name" value="GAF domain-like"/>
    <property type="match status" value="1"/>
</dbReference>
<evidence type="ECO:0000256" key="8">
    <source>
        <dbReference type="ARBA" id="ARBA00022840"/>
    </source>
</evidence>
<keyword evidence="4" id="KW-0808">Transferase</keyword>
<keyword evidence="5" id="KW-0677">Repeat</keyword>
<dbReference type="OrthoDB" id="341208at2"/>
<protein>
    <recommendedName>
        <fullName evidence="2">histidine kinase</fullName>
        <ecNumber evidence="2">2.7.13.3</ecNumber>
    </recommendedName>
</protein>
<gene>
    <name evidence="10" type="ORF">CDV49_00965</name>
</gene>
<dbReference type="GO" id="GO:0004673">
    <property type="term" value="F:protein histidine kinase activity"/>
    <property type="evidence" value="ECO:0007669"/>
    <property type="project" value="UniProtKB-EC"/>
</dbReference>
<evidence type="ECO:0000313" key="11">
    <source>
        <dbReference type="Proteomes" id="UP000196878"/>
    </source>
</evidence>
<dbReference type="InterPro" id="IPR011102">
    <property type="entry name" value="Sig_transdc_His_kinase_HWE"/>
</dbReference>
<dbReference type="SUPFAM" id="SSF55785">
    <property type="entry name" value="PYP-like sensor domain (PAS domain)"/>
    <property type="match status" value="1"/>
</dbReference>
<dbReference type="EC" id="2.7.13.3" evidence="2"/>
<sequence length="597" mass="65875">MRIDNPLTLPACPPSLERTPVDAELEEILALAADAAQSQVAAVLAFCPLGARVFAGRGLLRHPEGYVPVTASVYERMFPSCRAVTLPAAHLPTDIRRILSTETSGSYLAFPLFVDLDRRGLLILRREGPAGWAEAEIAHLERFARLIRLRMRNMLDAVAAQTVFEQADSGLLIGRFLTDDTGEASDLLIENANKAFRVFVNNDVSDRLLALWPDATVILAAAATLMPDAPMQRLELPGPRGGKEWFEARFRRLADDRLLLLVTEVSERRRLFQRLVEQEERRRLANRLAELGVWDFDPATGDVTVDDNLRGMFGVIGARPIGFAQVLRAIPNEDRRRARREAAALLLTENREGVSFPIRVKGIDDGIMRHVMLSGVRMTRHDGRPAWLIGAARDITSRVEREERDRLLHQELGHRLKNTVTLVLGLVNQTFRTSRDIEGARTALLSRIRALGAAHEHLLLGDTNGARFEDVVLGALAFGEFEPERICASGPELRVGQRSALHLALVLHELVTNAVKYGALSSDAGRIAIHWSIKDQDAVMEWRESGGPRVAPPARSSFGTRLIASGLTGGGQAAADIQYRPEGFYCRLSAPLSELAG</sequence>
<feature type="domain" description="PAC" evidence="9">
    <location>
        <begin position="354"/>
        <end position="407"/>
    </location>
</feature>
<dbReference type="InterPro" id="IPR036890">
    <property type="entry name" value="HATPase_C_sf"/>
</dbReference>
<dbReference type="PANTHER" id="PTHR41523:SF7">
    <property type="entry name" value="HISTIDINE KINASE"/>
    <property type="match status" value="1"/>
</dbReference>
<organism evidence="10 11">
    <name type="scientific">Haematobacter genomosp. 1</name>
    <dbReference type="NCBI Taxonomy" id="366618"/>
    <lineage>
        <taxon>Bacteria</taxon>
        <taxon>Pseudomonadati</taxon>
        <taxon>Pseudomonadota</taxon>
        <taxon>Alphaproteobacteria</taxon>
        <taxon>Rhodobacterales</taxon>
        <taxon>Paracoccaceae</taxon>
        <taxon>Haematobacter</taxon>
    </lineage>
</organism>
<reference evidence="10 11" key="1">
    <citation type="submission" date="2016-12" db="EMBL/GenBank/DDBJ databases">
        <title>Comparison of Traditional DNA-DNA Hybridization with In Silico Genomic Analysis.</title>
        <authorList>
            <person name="Nicholson A.C."/>
            <person name="Humrighouse B.W."/>
            <person name="Graziano J."/>
            <person name="Lasker B."/>
            <person name="Whitney A.M."/>
            <person name="Mcquiston J.R."/>
        </authorList>
    </citation>
    <scope>NUCLEOTIDE SEQUENCE [LARGE SCALE GENOMIC DNA]</scope>
    <source>
        <strain evidence="10 11">H2240</strain>
    </source>
</reference>
<keyword evidence="3" id="KW-0597">Phosphoprotein</keyword>
<dbReference type="EMBL" id="NIPW01000004">
    <property type="protein sequence ID" value="OWJ80398.1"/>
    <property type="molecule type" value="Genomic_DNA"/>
</dbReference>
<dbReference type="InterPro" id="IPR000700">
    <property type="entry name" value="PAS-assoc_C"/>
</dbReference>
<dbReference type="PROSITE" id="PS50113">
    <property type="entry name" value="PAC"/>
    <property type="match status" value="1"/>
</dbReference>
<dbReference type="Proteomes" id="UP000196878">
    <property type="component" value="Unassembled WGS sequence"/>
</dbReference>
<dbReference type="RefSeq" id="WP_088213715.1">
    <property type="nucleotide sequence ID" value="NZ_NIPW01000004.1"/>
</dbReference>